<proteinExistence type="predicted"/>
<dbReference type="AlphaFoldDB" id="A0A5J4RWJ8"/>
<name>A0A5J4RWJ8_9ZZZZ</name>
<gene>
    <name evidence="1" type="ORF">EZS27_014383</name>
</gene>
<reference evidence="1" key="1">
    <citation type="submission" date="2019-03" db="EMBL/GenBank/DDBJ databases">
        <title>Single cell metagenomics reveals metabolic interactions within the superorganism composed of flagellate Streblomastix strix and complex community of Bacteroidetes bacteria on its surface.</title>
        <authorList>
            <person name="Treitli S.C."/>
            <person name="Kolisko M."/>
            <person name="Husnik F."/>
            <person name="Keeling P."/>
            <person name="Hampl V."/>
        </authorList>
    </citation>
    <scope>NUCLEOTIDE SEQUENCE</scope>
    <source>
        <strain evidence="1">STM</strain>
    </source>
</reference>
<accession>A0A5J4RWJ8</accession>
<organism evidence="1">
    <name type="scientific">termite gut metagenome</name>
    <dbReference type="NCBI Taxonomy" id="433724"/>
    <lineage>
        <taxon>unclassified sequences</taxon>
        <taxon>metagenomes</taxon>
        <taxon>organismal metagenomes</taxon>
    </lineage>
</organism>
<comment type="caution">
    <text evidence="1">The sequence shown here is derived from an EMBL/GenBank/DDBJ whole genome shotgun (WGS) entry which is preliminary data.</text>
</comment>
<protein>
    <submittedName>
        <fullName evidence="1">Uncharacterized protein</fullName>
    </submittedName>
</protein>
<evidence type="ECO:0000313" key="1">
    <source>
        <dbReference type="EMBL" id="KAA6337550.1"/>
    </source>
</evidence>
<sequence length="63" mass="7307">MPHSTKLTRADYNVLANDNQISIELLFNCQNKELLLGEEIPTTIEKEELTNHDGLLVWKNNRK</sequence>
<dbReference type="EMBL" id="SNRY01000690">
    <property type="protein sequence ID" value="KAA6337550.1"/>
    <property type="molecule type" value="Genomic_DNA"/>
</dbReference>